<dbReference type="EMBL" id="GBXM01077140">
    <property type="protein sequence ID" value="JAH31437.1"/>
    <property type="molecule type" value="Transcribed_RNA"/>
</dbReference>
<dbReference type="AlphaFoldDB" id="A0A0E9RRI0"/>
<sequence>MCCDCFFSDFKLQITWCLLAHLYPKRQIGQT</sequence>
<name>A0A0E9RRI0_ANGAN</name>
<reference evidence="1" key="2">
    <citation type="journal article" date="2015" name="Fish Shellfish Immunol.">
        <title>Early steps in the European eel (Anguilla anguilla)-Vibrio vulnificus interaction in the gills: Role of the RtxA13 toxin.</title>
        <authorList>
            <person name="Callol A."/>
            <person name="Pajuelo D."/>
            <person name="Ebbesson L."/>
            <person name="Teles M."/>
            <person name="MacKenzie S."/>
            <person name="Amaro C."/>
        </authorList>
    </citation>
    <scope>NUCLEOTIDE SEQUENCE</scope>
</reference>
<organism evidence="1">
    <name type="scientific">Anguilla anguilla</name>
    <name type="common">European freshwater eel</name>
    <name type="synonym">Muraena anguilla</name>
    <dbReference type="NCBI Taxonomy" id="7936"/>
    <lineage>
        <taxon>Eukaryota</taxon>
        <taxon>Metazoa</taxon>
        <taxon>Chordata</taxon>
        <taxon>Craniata</taxon>
        <taxon>Vertebrata</taxon>
        <taxon>Euteleostomi</taxon>
        <taxon>Actinopterygii</taxon>
        <taxon>Neopterygii</taxon>
        <taxon>Teleostei</taxon>
        <taxon>Anguilliformes</taxon>
        <taxon>Anguillidae</taxon>
        <taxon>Anguilla</taxon>
    </lineage>
</organism>
<proteinExistence type="predicted"/>
<evidence type="ECO:0000313" key="1">
    <source>
        <dbReference type="EMBL" id="JAH31437.1"/>
    </source>
</evidence>
<protein>
    <submittedName>
        <fullName evidence="1">Uncharacterized protein</fullName>
    </submittedName>
</protein>
<reference evidence="1" key="1">
    <citation type="submission" date="2014-11" db="EMBL/GenBank/DDBJ databases">
        <authorList>
            <person name="Amaro Gonzalez C."/>
        </authorList>
    </citation>
    <scope>NUCLEOTIDE SEQUENCE</scope>
</reference>
<accession>A0A0E9RRI0</accession>